<organism evidence="3 4">
    <name type="scientific">Sporosarcina psychrophila</name>
    <name type="common">Bacillus psychrophilus</name>
    <dbReference type="NCBI Taxonomy" id="1476"/>
    <lineage>
        <taxon>Bacteria</taxon>
        <taxon>Bacillati</taxon>
        <taxon>Bacillota</taxon>
        <taxon>Bacilli</taxon>
        <taxon>Bacillales</taxon>
        <taxon>Caryophanaceae</taxon>
        <taxon>Sporosarcina</taxon>
    </lineage>
</organism>
<evidence type="ECO:0000313" key="4">
    <source>
        <dbReference type="Proteomes" id="UP001549104"/>
    </source>
</evidence>
<evidence type="ECO:0008006" key="5">
    <source>
        <dbReference type="Google" id="ProtNLM"/>
    </source>
</evidence>
<dbReference type="RefSeq" id="WP_354313642.1">
    <property type="nucleotide sequence ID" value="NZ_JBEPME010000004.1"/>
</dbReference>
<proteinExistence type="predicted"/>
<feature type="signal peptide" evidence="2">
    <location>
        <begin position="1"/>
        <end position="18"/>
    </location>
</feature>
<dbReference type="InterPro" id="IPR012640">
    <property type="entry name" value="Membr_lipoprot_lipid_attach_CS"/>
</dbReference>
<keyword evidence="1 2" id="KW-0732">Signal</keyword>
<dbReference type="Pfam" id="PF08139">
    <property type="entry name" value="LPAM_1"/>
    <property type="match status" value="1"/>
</dbReference>
<dbReference type="PROSITE" id="PS51257">
    <property type="entry name" value="PROKAR_LIPOPROTEIN"/>
    <property type="match status" value="1"/>
</dbReference>
<evidence type="ECO:0000256" key="2">
    <source>
        <dbReference type="SAM" id="SignalP"/>
    </source>
</evidence>
<evidence type="ECO:0000256" key="1">
    <source>
        <dbReference type="ARBA" id="ARBA00022729"/>
    </source>
</evidence>
<protein>
    <recommendedName>
        <fullName evidence="5">Lipoprotein</fullName>
    </recommendedName>
</protein>
<name>A0ABV2KD17_SPOPS</name>
<feature type="chain" id="PRO_5047025988" description="Lipoprotein" evidence="2">
    <location>
        <begin position="19"/>
        <end position="185"/>
    </location>
</feature>
<dbReference type="EMBL" id="JBEPME010000004">
    <property type="protein sequence ID" value="MET3657903.1"/>
    <property type="molecule type" value="Genomic_DNA"/>
</dbReference>
<gene>
    <name evidence="3" type="ORF">ABIC55_003000</name>
</gene>
<comment type="caution">
    <text evidence="3">The sequence shown here is derived from an EMBL/GenBank/DDBJ whole genome shotgun (WGS) entry which is preliminary data.</text>
</comment>
<dbReference type="Proteomes" id="UP001549104">
    <property type="component" value="Unassembled WGS sequence"/>
</dbReference>
<evidence type="ECO:0000313" key="3">
    <source>
        <dbReference type="EMBL" id="MET3657903.1"/>
    </source>
</evidence>
<reference evidence="3 4" key="1">
    <citation type="submission" date="2024-06" db="EMBL/GenBank/DDBJ databases">
        <title>Sorghum-associated microbial communities from plants grown in Nebraska, USA.</title>
        <authorList>
            <person name="Schachtman D."/>
        </authorList>
    </citation>
    <scope>NUCLEOTIDE SEQUENCE [LARGE SCALE GENOMIC DNA]</scope>
    <source>
        <strain evidence="3 4">1288</strain>
    </source>
</reference>
<sequence length="185" mass="20968">MKKILLFILATFILSACNQLTKNSNEASVSRSKETASTVQTLPEDMPNDFGFSVQFGVGKNNEINTFQNTVTKDLITDGTAKATVNLTDKEMDKIYKKMKEVNIVEKKTFIPEPINGTICTQEPHEEDEWKITINGEIITHSFSETYRDPTNDAKQLIELRNYVFSIIRSKEEYIGLPESKGGYE</sequence>
<accession>A0ABV2KD17</accession>
<keyword evidence="4" id="KW-1185">Reference proteome</keyword>